<evidence type="ECO:0000313" key="4">
    <source>
        <dbReference type="Proteomes" id="UP001221597"/>
    </source>
</evidence>
<keyword evidence="4" id="KW-1185">Reference proteome</keyword>
<dbReference type="RefSeq" id="WP_283075280.1">
    <property type="nucleotide sequence ID" value="NZ_CP121671.1"/>
</dbReference>
<protein>
    <submittedName>
        <fullName evidence="3">Endolytic transglycosylase MltG</fullName>
    </submittedName>
</protein>
<dbReference type="Proteomes" id="UP001221597">
    <property type="component" value="Chromosome"/>
</dbReference>
<proteinExistence type="predicted"/>
<keyword evidence="2" id="KW-1133">Transmembrane helix</keyword>
<organism evidence="3 4">
    <name type="scientific">Halobacillus naozhouensis</name>
    <dbReference type="NCBI Taxonomy" id="554880"/>
    <lineage>
        <taxon>Bacteria</taxon>
        <taxon>Bacillati</taxon>
        <taxon>Bacillota</taxon>
        <taxon>Bacilli</taxon>
        <taxon>Bacillales</taxon>
        <taxon>Bacillaceae</taxon>
        <taxon>Halobacillus</taxon>
    </lineage>
</organism>
<evidence type="ECO:0000313" key="3">
    <source>
        <dbReference type="EMBL" id="WFT73262.1"/>
    </source>
</evidence>
<evidence type="ECO:0000256" key="2">
    <source>
        <dbReference type="SAM" id="Phobius"/>
    </source>
</evidence>
<accession>A0ABY8ITC9</accession>
<feature type="region of interest" description="Disordered" evidence="1">
    <location>
        <begin position="64"/>
        <end position="85"/>
    </location>
</feature>
<keyword evidence="2" id="KW-0812">Transmembrane</keyword>
<name>A0ABY8ITC9_9BACI</name>
<keyword evidence="2" id="KW-0472">Membrane</keyword>
<gene>
    <name evidence="3" type="ORF">P9989_12700</name>
</gene>
<dbReference type="EMBL" id="CP121671">
    <property type="protein sequence ID" value="WFT73262.1"/>
    <property type="molecule type" value="Genomic_DNA"/>
</dbReference>
<feature type="compositionally biased region" description="Basic and acidic residues" evidence="1">
    <location>
        <begin position="64"/>
        <end position="83"/>
    </location>
</feature>
<reference evidence="3 4" key="1">
    <citation type="submission" date="2023-04" db="EMBL/GenBank/DDBJ databases">
        <title>Genome sequence of Halobacillus naozhouensis KACC 21980.</title>
        <authorList>
            <person name="Kim S."/>
            <person name="Heo J."/>
            <person name="Kwon S.-W."/>
        </authorList>
    </citation>
    <scope>NUCLEOTIDE SEQUENCE [LARGE SCALE GENOMIC DNA]</scope>
    <source>
        <strain evidence="3 4">KCTC 13234</strain>
    </source>
</reference>
<feature type="transmembrane region" description="Helical" evidence="2">
    <location>
        <begin position="6"/>
        <end position="25"/>
    </location>
</feature>
<sequence length="151" mass="16990">MKQTVRSFSIGLMAATLMLSIFYWVEPREMSGKTPQLSENDMISKLKSDGYHIFTEAQLENVKNEAKATQETTKKTDTPEKRPGKVTFSIASGMSSTEISQMLADAGLIDDVEAFDEYMRNQELSRYIQIGEYEVPKGMTIEQTADIITSK</sequence>
<evidence type="ECO:0000256" key="1">
    <source>
        <dbReference type="SAM" id="MobiDB-lite"/>
    </source>
</evidence>
<dbReference type="Gene3D" id="3.30.1490.480">
    <property type="entry name" value="Endolytic murein transglycosylase"/>
    <property type="match status" value="1"/>
</dbReference>